<reference evidence="11 12" key="1">
    <citation type="journal article" date="2013" name="ISME J.">
        <title>Comparative genomics of pathogenic lineages of Vibrio nigripulchritudo identifies virulence-associated traits.</title>
        <authorList>
            <person name="Goudenege D."/>
            <person name="Labreuche Y."/>
            <person name="Krin E."/>
            <person name="Ansquer D."/>
            <person name="Mangenot S."/>
            <person name="Calteau A."/>
            <person name="Medigue C."/>
            <person name="Mazel D."/>
            <person name="Polz M.F."/>
            <person name="Le Roux F."/>
        </authorList>
    </citation>
    <scope>NUCLEOTIDE SEQUENCE [LARGE SCALE GENOMIC DNA]</scope>
    <source>
        <strain evidence="11 12">SOn1</strain>
    </source>
</reference>
<keyword evidence="6 9" id="KW-1133">Transmembrane helix</keyword>
<comment type="caution">
    <text evidence="9">Lacks conserved residue(s) required for the propagation of feature annotation.</text>
</comment>
<keyword evidence="7 9" id="KW-0472">Membrane</keyword>
<evidence type="ECO:0000256" key="2">
    <source>
        <dbReference type="ARBA" id="ARBA00022448"/>
    </source>
</evidence>
<evidence type="ECO:0000256" key="8">
    <source>
        <dbReference type="ARBA" id="ARBA00038436"/>
    </source>
</evidence>
<keyword evidence="4 9" id="KW-0997">Cell inner membrane</keyword>
<protein>
    <recommendedName>
        <fullName evidence="9">TRAP transporter small permease protein</fullName>
    </recommendedName>
</protein>
<comment type="caution">
    <text evidence="11">The sequence shown here is derived from an EMBL/GenBank/DDBJ whole genome shotgun (WGS) entry which is preliminary data.</text>
</comment>
<gene>
    <name evidence="11" type="ORF">VIBNISOn1_830143</name>
</gene>
<accession>A0AAV2VYC9</accession>
<dbReference type="AlphaFoldDB" id="A0AAV2VYC9"/>
<evidence type="ECO:0000256" key="6">
    <source>
        <dbReference type="ARBA" id="ARBA00022989"/>
    </source>
</evidence>
<name>A0AAV2VYC9_9VIBR</name>
<dbReference type="Pfam" id="PF04290">
    <property type="entry name" value="DctQ"/>
    <property type="match status" value="1"/>
</dbReference>
<feature type="transmembrane region" description="Helical" evidence="9">
    <location>
        <begin position="143"/>
        <end position="161"/>
    </location>
</feature>
<comment type="subcellular location">
    <subcellularLocation>
        <location evidence="1 9">Cell inner membrane</location>
        <topology evidence="1 9">Multi-pass membrane protein</topology>
    </subcellularLocation>
</comment>
<dbReference type="InterPro" id="IPR055348">
    <property type="entry name" value="DctQ"/>
</dbReference>
<keyword evidence="5 9" id="KW-0812">Transmembrane</keyword>
<evidence type="ECO:0000259" key="10">
    <source>
        <dbReference type="Pfam" id="PF04290"/>
    </source>
</evidence>
<evidence type="ECO:0000256" key="5">
    <source>
        <dbReference type="ARBA" id="ARBA00022692"/>
    </source>
</evidence>
<feature type="domain" description="Tripartite ATP-independent periplasmic transporters DctQ component" evidence="10">
    <location>
        <begin position="38"/>
        <end position="167"/>
    </location>
</feature>
<feature type="transmembrane region" description="Helical" evidence="9">
    <location>
        <begin position="102"/>
        <end position="123"/>
    </location>
</feature>
<evidence type="ECO:0000313" key="12">
    <source>
        <dbReference type="Proteomes" id="UP000018211"/>
    </source>
</evidence>
<evidence type="ECO:0000256" key="3">
    <source>
        <dbReference type="ARBA" id="ARBA00022475"/>
    </source>
</evidence>
<evidence type="ECO:0000256" key="1">
    <source>
        <dbReference type="ARBA" id="ARBA00004429"/>
    </source>
</evidence>
<sequence>MDSEMAYGHVMYAKFFQAISKVNVLLAMLAAALLFFDACIVVYEVISRYLFDQSQIWVVEISEYSLFYITFLGAPWLMEQNKHVAIDLVTEKLSAKWYRRNAILTSVLGFLACGVMACFGFVVVLDQLVTGATEVSVLQPPSYLITMIYPISFLLIGLQFLRMILNELIPSLLIDNTKEEGSVPCGMQPKEQCAINKKESR</sequence>
<comment type="function">
    <text evidence="9">Part of the tripartite ATP-independent periplasmic (TRAP) transport system.</text>
</comment>
<evidence type="ECO:0000256" key="4">
    <source>
        <dbReference type="ARBA" id="ARBA00022519"/>
    </source>
</evidence>
<feature type="transmembrane region" description="Helical" evidence="9">
    <location>
        <begin position="24"/>
        <end position="46"/>
    </location>
</feature>
<organism evidence="11 12">
    <name type="scientific">Vibrio nigripulchritudo SOn1</name>
    <dbReference type="NCBI Taxonomy" id="1238450"/>
    <lineage>
        <taxon>Bacteria</taxon>
        <taxon>Pseudomonadati</taxon>
        <taxon>Pseudomonadota</taxon>
        <taxon>Gammaproteobacteria</taxon>
        <taxon>Vibrionales</taxon>
        <taxon>Vibrionaceae</taxon>
        <taxon>Vibrio</taxon>
    </lineage>
</organism>
<proteinExistence type="inferred from homology"/>
<dbReference type="Proteomes" id="UP000018211">
    <property type="component" value="Unassembled WGS sequence"/>
</dbReference>
<dbReference type="EMBL" id="CAOF01000179">
    <property type="protein sequence ID" value="CCO49582.1"/>
    <property type="molecule type" value="Genomic_DNA"/>
</dbReference>
<dbReference type="PANTHER" id="PTHR35011">
    <property type="entry name" value="2,3-DIKETO-L-GULONATE TRAP TRANSPORTER SMALL PERMEASE PROTEIN YIAM"/>
    <property type="match status" value="1"/>
</dbReference>
<evidence type="ECO:0000313" key="11">
    <source>
        <dbReference type="EMBL" id="CCO49582.1"/>
    </source>
</evidence>
<dbReference type="GO" id="GO:0005886">
    <property type="term" value="C:plasma membrane"/>
    <property type="evidence" value="ECO:0007669"/>
    <property type="project" value="UniProtKB-SubCell"/>
</dbReference>
<comment type="subunit">
    <text evidence="9">The complex comprises the extracytoplasmic solute receptor protein and the two transmembrane proteins.</text>
</comment>
<keyword evidence="2 9" id="KW-0813">Transport</keyword>
<dbReference type="RefSeq" id="WP_022613651.1">
    <property type="nucleotide sequence ID" value="NZ_LK391965.1"/>
</dbReference>
<evidence type="ECO:0000256" key="7">
    <source>
        <dbReference type="ARBA" id="ARBA00023136"/>
    </source>
</evidence>
<dbReference type="InterPro" id="IPR007387">
    <property type="entry name" value="TRAP_DctQ"/>
</dbReference>
<dbReference type="GO" id="GO:0022857">
    <property type="term" value="F:transmembrane transporter activity"/>
    <property type="evidence" value="ECO:0007669"/>
    <property type="project" value="UniProtKB-UniRule"/>
</dbReference>
<keyword evidence="3" id="KW-1003">Cell membrane</keyword>
<comment type="similarity">
    <text evidence="8 9">Belongs to the TRAP transporter small permease family.</text>
</comment>
<evidence type="ECO:0000256" key="9">
    <source>
        <dbReference type="RuleBase" id="RU369079"/>
    </source>
</evidence>